<organism evidence="5 6">
    <name type="scientific">Gluconobacter morbifer G707</name>
    <dbReference type="NCBI Taxonomy" id="1088869"/>
    <lineage>
        <taxon>Bacteria</taxon>
        <taxon>Pseudomonadati</taxon>
        <taxon>Pseudomonadota</taxon>
        <taxon>Alphaproteobacteria</taxon>
        <taxon>Acetobacterales</taxon>
        <taxon>Acetobacteraceae</taxon>
        <taxon>Gluconobacter</taxon>
    </lineage>
</organism>
<protein>
    <recommendedName>
        <fullName evidence="4">Restriction endonuclease type IV Mrr domain-containing protein</fullName>
    </recommendedName>
</protein>
<feature type="transmembrane region" description="Helical" evidence="2">
    <location>
        <begin position="212"/>
        <end position="234"/>
    </location>
</feature>
<feature type="region of interest" description="Disordered" evidence="1">
    <location>
        <begin position="123"/>
        <end position="205"/>
    </location>
</feature>
<dbReference type="SUPFAM" id="SSF52980">
    <property type="entry name" value="Restriction endonuclease-like"/>
    <property type="match status" value="1"/>
</dbReference>
<keyword evidence="2" id="KW-0812">Transmembrane</keyword>
<proteinExistence type="predicted"/>
<dbReference type="PATRIC" id="fig|1088869.3.peg.1931"/>
<comment type="caution">
    <text evidence="5">The sequence shown here is derived from an EMBL/GenBank/DDBJ whole genome shotgun (WGS) entry which is preliminary data.</text>
</comment>
<dbReference type="EMBL" id="AGQV01000006">
    <property type="protein sequence ID" value="EHH67717.1"/>
    <property type="molecule type" value="Genomic_DNA"/>
</dbReference>
<dbReference type="Pfam" id="PF04471">
    <property type="entry name" value="Mrr_cat"/>
    <property type="match status" value="1"/>
</dbReference>
<dbReference type="PANTHER" id="PTHR30015">
    <property type="entry name" value="MRR RESTRICTION SYSTEM PROTEIN"/>
    <property type="match status" value="1"/>
</dbReference>
<evidence type="ECO:0000256" key="3">
    <source>
        <dbReference type="SAM" id="SignalP"/>
    </source>
</evidence>
<dbReference type="PANTHER" id="PTHR30015:SF6">
    <property type="entry name" value="SLL1429 PROTEIN"/>
    <property type="match status" value="1"/>
</dbReference>
<sequence length="461" mass="51038">MRLEQSLRTSGERMRRLNTKTLLMALALLSPATALADGVFHPTGQSYACVNPRATRALANHTDPRQNDPGWVHFVITDGRCFQVDPGEKWEQISQENGLLLLRRDPPRTGMPPLFFLPQQVSSGVPIAPQPSAEAPTNGPVQLAPVSPEPETPPQSSGETTDILPKGWQKPRHDTAPPKDATTEEDSAPNEPASPVSPPTVSKSAPDTNSGYGGILFLLLIFCGVAGYYGFRFWQRADDRRRRMEREQQAWEIAQREIYAQASTLQIKRFQKLIRDDYGTLDVSRWMKEIDYFCSSRLLPLLSLGNMVDQWPLIQDRARQLIDDVAQGTPPGAVLNQKPLSDPRVFDPQMDPIDYERHCALLLEQAGWNARVTQASGDQGADVIATKGGRKIVVQCKLYSQPVGNKAVQEVYAAKQHQQADEAIVVSNAGYTIPARQIAATTGVHLLHHQELASFCERLAA</sequence>
<gene>
    <name evidence="5" type="ORF">GMO_19370</name>
</gene>
<keyword evidence="2" id="KW-0472">Membrane</keyword>
<dbReference type="GO" id="GO:0015666">
    <property type="term" value="F:restriction endodeoxyribonuclease activity"/>
    <property type="evidence" value="ECO:0007669"/>
    <property type="project" value="TreeGrafter"/>
</dbReference>
<dbReference type="eggNOG" id="COG1787">
    <property type="taxonomic scope" value="Bacteria"/>
</dbReference>
<dbReference type="Proteomes" id="UP000004949">
    <property type="component" value="Unassembled WGS sequence"/>
</dbReference>
<evidence type="ECO:0000259" key="4">
    <source>
        <dbReference type="Pfam" id="PF04471"/>
    </source>
</evidence>
<keyword evidence="6" id="KW-1185">Reference proteome</keyword>
<feature type="domain" description="Restriction endonuclease type IV Mrr" evidence="4">
    <location>
        <begin position="349"/>
        <end position="456"/>
    </location>
</feature>
<keyword evidence="3" id="KW-0732">Signal</keyword>
<dbReference type="InterPro" id="IPR011856">
    <property type="entry name" value="tRNA_endonuc-like_dom_sf"/>
</dbReference>
<dbReference type="GO" id="GO:0009307">
    <property type="term" value="P:DNA restriction-modification system"/>
    <property type="evidence" value="ECO:0007669"/>
    <property type="project" value="InterPro"/>
</dbReference>
<dbReference type="STRING" id="1088869.GMO_19370"/>
<feature type="signal peptide" evidence="3">
    <location>
        <begin position="1"/>
        <end position="36"/>
    </location>
</feature>
<reference evidence="5 6" key="1">
    <citation type="submission" date="2011-10" db="EMBL/GenBank/DDBJ databases">
        <title>Genome sequence of Gluconobacter morbifer G707, isolated from Drosophila gut.</title>
        <authorList>
            <person name="Lee W.-J."/>
            <person name="Kim E.-K."/>
        </authorList>
    </citation>
    <scope>NUCLEOTIDE SEQUENCE [LARGE SCALE GENOMIC DNA]</scope>
    <source>
        <strain evidence="5 6">G707</strain>
    </source>
</reference>
<keyword evidence="2" id="KW-1133">Transmembrane helix</keyword>
<evidence type="ECO:0000256" key="2">
    <source>
        <dbReference type="SAM" id="Phobius"/>
    </source>
</evidence>
<dbReference type="AlphaFoldDB" id="G6XKC1"/>
<evidence type="ECO:0000313" key="6">
    <source>
        <dbReference type="Proteomes" id="UP000004949"/>
    </source>
</evidence>
<dbReference type="GO" id="GO:0003677">
    <property type="term" value="F:DNA binding"/>
    <property type="evidence" value="ECO:0007669"/>
    <property type="project" value="InterPro"/>
</dbReference>
<dbReference type="Gene3D" id="3.40.1350.10">
    <property type="match status" value="1"/>
</dbReference>
<evidence type="ECO:0000256" key="1">
    <source>
        <dbReference type="SAM" id="MobiDB-lite"/>
    </source>
</evidence>
<feature type="chain" id="PRO_5003489624" description="Restriction endonuclease type IV Mrr domain-containing protein" evidence="3">
    <location>
        <begin position="37"/>
        <end position="461"/>
    </location>
</feature>
<dbReference type="InterPro" id="IPR007560">
    <property type="entry name" value="Restrct_endonuc_IV_Mrr"/>
</dbReference>
<evidence type="ECO:0000313" key="5">
    <source>
        <dbReference type="EMBL" id="EHH67717.1"/>
    </source>
</evidence>
<dbReference type="InterPro" id="IPR011335">
    <property type="entry name" value="Restrct_endonuc-II-like"/>
</dbReference>
<accession>G6XKC1</accession>
<dbReference type="InterPro" id="IPR052906">
    <property type="entry name" value="Type_IV_Methyl-Rstrct_Enzyme"/>
</dbReference>
<name>G6XKC1_9PROT</name>